<dbReference type="GO" id="GO:0016874">
    <property type="term" value="F:ligase activity"/>
    <property type="evidence" value="ECO:0007669"/>
    <property type="project" value="UniProtKB-KW"/>
</dbReference>
<dbReference type="Gene3D" id="3.30.300.30">
    <property type="match status" value="1"/>
</dbReference>
<evidence type="ECO:0000259" key="3">
    <source>
        <dbReference type="Pfam" id="PF13193"/>
    </source>
</evidence>
<keyword evidence="4" id="KW-0436">Ligase</keyword>
<proteinExistence type="predicted"/>
<dbReference type="InterPro" id="IPR025110">
    <property type="entry name" value="AMP-bd_C"/>
</dbReference>
<dbReference type="SUPFAM" id="SSF56801">
    <property type="entry name" value="Acetyl-CoA synthetase-like"/>
    <property type="match status" value="1"/>
</dbReference>
<dbReference type="RefSeq" id="WP_344591889.1">
    <property type="nucleotide sequence ID" value="NZ_BAAARW010000019.1"/>
</dbReference>
<evidence type="ECO:0000313" key="4">
    <source>
        <dbReference type="EMBL" id="GAA2429687.1"/>
    </source>
</evidence>
<dbReference type="InterPro" id="IPR000873">
    <property type="entry name" value="AMP-dep_synth/lig_dom"/>
</dbReference>
<feature type="region of interest" description="Disordered" evidence="1">
    <location>
        <begin position="485"/>
        <end position="529"/>
    </location>
</feature>
<evidence type="ECO:0000259" key="2">
    <source>
        <dbReference type="Pfam" id="PF00501"/>
    </source>
</evidence>
<evidence type="ECO:0000256" key="1">
    <source>
        <dbReference type="SAM" id="MobiDB-lite"/>
    </source>
</evidence>
<dbReference type="Pfam" id="PF13193">
    <property type="entry name" value="AMP-binding_C"/>
    <property type="match status" value="1"/>
</dbReference>
<gene>
    <name evidence="4" type="ORF">GCM10010191_48920</name>
</gene>
<protein>
    <submittedName>
        <fullName evidence="4">Long-chain fatty acid--CoA ligase</fullName>
    </submittedName>
</protein>
<dbReference type="PANTHER" id="PTHR43767">
    <property type="entry name" value="LONG-CHAIN-FATTY-ACID--COA LIGASE"/>
    <property type="match status" value="1"/>
</dbReference>
<name>A0ABN3JGG0_9ACTN</name>
<evidence type="ECO:0000313" key="5">
    <source>
        <dbReference type="Proteomes" id="UP001501231"/>
    </source>
</evidence>
<feature type="domain" description="AMP-dependent synthetase/ligase" evidence="2">
    <location>
        <begin position="8"/>
        <end position="357"/>
    </location>
</feature>
<dbReference type="InterPro" id="IPR050237">
    <property type="entry name" value="ATP-dep_AMP-bd_enzyme"/>
</dbReference>
<sequence>MNLADRLRTAAGRFGGRTVLTLDRTGLSYRALDAMSARVGELLRRRGIGRGDRVAIMLPNVPEFAVVYYGALRIGAVVVPLDPLLKRREIAAYLGDCAARLVIAWHACAEAVEAGTAGTCADYLFVVPEEFRRLLRGVPPEDAVVPMAGGETAVILYSAGTTGRAKGIELSHANLDVNAATVARMHALGVDDVVLGALPLYHAFGQTCALNAAVRAGARLTLLPRFEPGRALEVIRRDGVTVFQGVPAMYIALLDQPGVSDLSMLRICVSGGAAMPVDVLRAYETRFGCRIVEGYGLSETSPVSAANRAGAGRRPGSIGRPVRDVRMRVVDERDREVPPGEIGEIVVRGPNVMKGYWNDPEGTAEALRGGWFHTGDLGRVDGDGFFFLVGRRRDVIIRGGYTVYPREVEEVLYEHPAVRQAAVVGVPHPELGEEVAAAVAVRAEVPPDELRAFVKERVAAYKYPRRVWFVDELPTSPTGKVIKRALEPPAAAARPRGGDGRAPSHDAARRAVRGGLDHRDAGPGGRAPS</sequence>
<dbReference type="CDD" id="cd05936">
    <property type="entry name" value="FC-FACS_FadD_like"/>
    <property type="match status" value="1"/>
</dbReference>
<dbReference type="PANTHER" id="PTHR43767:SF12">
    <property type="entry name" value="AMP-DEPENDENT SYNTHETASE AND LIGASE"/>
    <property type="match status" value="1"/>
</dbReference>
<dbReference type="Gene3D" id="3.40.50.12780">
    <property type="entry name" value="N-terminal domain of ligase-like"/>
    <property type="match status" value="1"/>
</dbReference>
<dbReference type="EMBL" id="BAAARW010000019">
    <property type="protein sequence ID" value="GAA2429687.1"/>
    <property type="molecule type" value="Genomic_DNA"/>
</dbReference>
<dbReference type="InterPro" id="IPR020845">
    <property type="entry name" value="AMP-binding_CS"/>
</dbReference>
<feature type="compositionally biased region" description="Basic and acidic residues" evidence="1">
    <location>
        <begin position="496"/>
        <end position="521"/>
    </location>
</feature>
<reference evidence="4 5" key="1">
    <citation type="journal article" date="2019" name="Int. J. Syst. Evol. Microbiol.">
        <title>The Global Catalogue of Microorganisms (GCM) 10K type strain sequencing project: providing services to taxonomists for standard genome sequencing and annotation.</title>
        <authorList>
            <consortium name="The Broad Institute Genomics Platform"/>
            <consortium name="The Broad Institute Genome Sequencing Center for Infectious Disease"/>
            <person name="Wu L."/>
            <person name="Ma J."/>
        </authorList>
    </citation>
    <scope>NUCLEOTIDE SEQUENCE [LARGE SCALE GENOMIC DNA]</scope>
    <source>
        <strain evidence="4 5">JCM 3325</strain>
    </source>
</reference>
<dbReference type="PROSITE" id="PS00455">
    <property type="entry name" value="AMP_BINDING"/>
    <property type="match status" value="1"/>
</dbReference>
<dbReference type="Pfam" id="PF00501">
    <property type="entry name" value="AMP-binding"/>
    <property type="match status" value="1"/>
</dbReference>
<organism evidence="4 5">
    <name type="scientific">Actinomadura vinacea</name>
    <dbReference type="NCBI Taxonomy" id="115336"/>
    <lineage>
        <taxon>Bacteria</taxon>
        <taxon>Bacillati</taxon>
        <taxon>Actinomycetota</taxon>
        <taxon>Actinomycetes</taxon>
        <taxon>Streptosporangiales</taxon>
        <taxon>Thermomonosporaceae</taxon>
        <taxon>Actinomadura</taxon>
    </lineage>
</organism>
<accession>A0ABN3JGG0</accession>
<keyword evidence="5" id="KW-1185">Reference proteome</keyword>
<dbReference type="Proteomes" id="UP001501231">
    <property type="component" value="Unassembled WGS sequence"/>
</dbReference>
<comment type="caution">
    <text evidence="4">The sequence shown here is derived from an EMBL/GenBank/DDBJ whole genome shotgun (WGS) entry which is preliminary data.</text>
</comment>
<feature type="domain" description="AMP-binding enzyme C-terminal" evidence="3">
    <location>
        <begin position="407"/>
        <end position="480"/>
    </location>
</feature>
<dbReference type="InterPro" id="IPR042099">
    <property type="entry name" value="ANL_N_sf"/>
</dbReference>
<dbReference type="InterPro" id="IPR045851">
    <property type="entry name" value="AMP-bd_C_sf"/>
</dbReference>